<dbReference type="EnsemblMetazoa" id="CJA12847.1">
    <property type="protein sequence ID" value="CJA12847.1"/>
    <property type="gene ID" value="WBGene00132051"/>
</dbReference>
<proteinExistence type="predicted"/>
<reference evidence="2" key="1">
    <citation type="submission" date="2010-08" db="EMBL/GenBank/DDBJ databases">
        <authorList>
            <consortium name="Caenorhabditis japonica Sequencing Consortium"/>
            <person name="Wilson R.K."/>
        </authorList>
    </citation>
    <scope>NUCLEOTIDE SEQUENCE [LARGE SCALE GENOMIC DNA]</scope>
    <source>
        <strain evidence="2">DF5081</strain>
    </source>
</reference>
<dbReference type="Proteomes" id="UP000005237">
    <property type="component" value="Unassembled WGS sequence"/>
</dbReference>
<evidence type="ECO:0000313" key="2">
    <source>
        <dbReference type="Proteomes" id="UP000005237"/>
    </source>
</evidence>
<sequence length="250" mass="28722">MLSPEQNSVVQLVVTNMPEPIRLSPAILDVADESMSHIMGGDPLESLRIKSIRSVLENVAEANPESWQEYLKNQPLDNFANCFLNQSPEIMLSLFDHCEWAPSTHQKEAKMTVRSNHIQLEVNKKQYLNVQLSESFSIPKWIPYFLKNLCKESISHIDIQFEGEFNAANELRAYKDKFLAANKNVNYSRRGAYIYEPRALKYHYCSIQGTLCFSGHSKRRAGTTVFAKFHRRPCSTDRDVNLIMTKDLTC</sequence>
<evidence type="ECO:0000313" key="1">
    <source>
        <dbReference type="EnsemblMetazoa" id="CJA12847.1"/>
    </source>
</evidence>
<name>A0A8R1HV94_CAEJA</name>
<keyword evidence="2" id="KW-1185">Reference proteome</keyword>
<dbReference type="AlphaFoldDB" id="A0A8R1HV94"/>
<organism evidence="1 2">
    <name type="scientific">Caenorhabditis japonica</name>
    <dbReference type="NCBI Taxonomy" id="281687"/>
    <lineage>
        <taxon>Eukaryota</taxon>
        <taxon>Metazoa</taxon>
        <taxon>Ecdysozoa</taxon>
        <taxon>Nematoda</taxon>
        <taxon>Chromadorea</taxon>
        <taxon>Rhabditida</taxon>
        <taxon>Rhabditina</taxon>
        <taxon>Rhabditomorpha</taxon>
        <taxon>Rhabditoidea</taxon>
        <taxon>Rhabditidae</taxon>
        <taxon>Peloderinae</taxon>
        <taxon>Caenorhabditis</taxon>
    </lineage>
</organism>
<protein>
    <submittedName>
        <fullName evidence="1">Uncharacterized protein</fullName>
    </submittedName>
</protein>
<dbReference type="OMA" id="HIMGGDP"/>
<reference evidence="1" key="2">
    <citation type="submission" date="2022-06" db="UniProtKB">
        <authorList>
            <consortium name="EnsemblMetazoa"/>
        </authorList>
    </citation>
    <scope>IDENTIFICATION</scope>
    <source>
        <strain evidence="1">DF5081</strain>
    </source>
</reference>
<accession>A0A8R1HV94</accession>